<dbReference type="RefSeq" id="XP_008096728.1">
    <property type="nucleotide sequence ID" value="XM_008098537.1"/>
</dbReference>
<feature type="region of interest" description="Disordered" evidence="1">
    <location>
        <begin position="483"/>
        <end position="635"/>
    </location>
</feature>
<dbReference type="OrthoDB" id="275715at2759"/>
<feature type="compositionally biased region" description="Low complexity" evidence="1">
    <location>
        <begin position="681"/>
        <end position="695"/>
    </location>
</feature>
<feature type="compositionally biased region" description="Low complexity" evidence="1">
    <location>
        <begin position="610"/>
        <end position="633"/>
    </location>
</feature>
<dbReference type="EMBL" id="GG697364">
    <property type="protein sequence ID" value="EFQ32708.1"/>
    <property type="molecule type" value="Genomic_DNA"/>
</dbReference>
<evidence type="ECO:0000313" key="3">
    <source>
        <dbReference type="Proteomes" id="UP000008782"/>
    </source>
</evidence>
<proteinExistence type="predicted"/>
<keyword evidence="3" id="KW-1185">Reference proteome</keyword>
<feature type="compositionally biased region" description="Polar residues" evidence="1">
    <location>
        <begin position="141"/>
        <end position="150"/>
    </location>
</feature>
<feature type="compositionally biased region" description="Basic residues" evidence="1">
    <location>
        <begin position="208"/>
        <end position="231"/>
    </location>
</feature>
<feature type="compositionally biased region" description="Acidic residues" evidence="1">
    <location>
        <begin position="87"/>
        <end position="96"/>
    </location>
</feature>
<feature type="compositionally biased region" description="Acidic residues" evidence="1">
    <location>
        <begin position="272"/>
        <end position="317"/>
    </location>
</feature>
<evidence type="ECO:0000256" key="1">
    <source>
        <dbReference type="SAM" id="MobiDB-lite"/>
    </source>
</evidence>
<organism evidence="3">
    <name type="scientific">Colletotrichum graminicola (strain M1.001 / M2 / FGSC 10212)</name>
    <name type="common">Maize anthracnose fungus</name>
    <name type="synonym">Glomerella graminicola</name>
    <dbReference type="NCBI Taxonomy" id="645133"/>
    <lineage>
        <taxon>Eukaryota</taxon>
        <taxon>Fungi</taxon>
        <taxon>Dikarya</taxon>
        <taxon>Ascomycota</taxon>
        <taxon>Pezizomycotina</taxon>
        <taxon>Sordariomycetes</taxon>
        <taxon>Hypocreomycetidae</taxon>
        <taxon>Glomerellales</taxon>
        <taxon>Glomerellaceae</taxon>
        <taxon>Colletotrichum</taxon>
        <taxon>Colletotrichum graminicola species complex</taxon>
    </lineage>
</organism>
<accession>E3QPC0</accession>
<feature type="compositionally biased region" description="Low complexity" evidence="1">
    <location>
        <begin position="322"/>
        <end position="333"/>
    </location>
</feature>
<dbReference type="eggNOG" id="ENOG502SC93">
    <property type="taxonomic scope" value="Eukaryota"/>
</dbReference>
<feature type="compositionally biased region" description="Polar residues" evidence="1">
    <location>
        <begin position="501"/>
        <end position="512"/>
    </location>
</feature>
<sequence>MAPGTRRANRSGYAEHDDFEGLPVRQWRHEWVNVEPPAPVETTQKNGIWDVELPWGMPKDVGLLPQHSQDLLRAARSGALYKRPAPVEEEETDADALTEKPEKKEDDASTKGFQIKVWKQINRNSEGSSVSHLAKRRKGTVTISSKTVSSHMPGATVTKATVRRVDAAGNPYTQEITLQEGQAVEGEIISTTVVPVAAVDPMQVAPQRVRRPPPPKKKNKPGPGRGRKKKVLPLPAPAPGAPGAVGPVDVAPVAPKVEGAEGAETPVKQDGEDSNNPDSEMADNDDDEGDDDGDEGDDDGDDEQRDGDNTDSQDQEMTDVSPAVPTPTADATTELADPESPVPKRAAPPANPISLPPLPAMHLVNSSPKGSPLKNVVVPSPTEPSLEFSLISEALAPKIEPQAESRSEPQQEDAQADVKADVPMTDGSETVTGAPTEPLNTAVPDKLPSIDTATEDAQGVSSLPPADKVGDIVSPMAETRSTFSLATTAETEASGVRLESGDQTVASNQASQDAMVLDVPEASDASNAADVPEIPEVITTSEAAPADEPPAPAVDDVTEKKAASSPAPPASAEEPPAPAPEPEPIAPIVEDMPLAPGEPAEAIKSPAKVSPKSPAASLLEPPAPIEPSVVEPADVPPEIPVEIPVETSAEMAIDAPATLPDVPVEAPVEALVDSAVETAVETAAEAPTDAPAQAPIEIPTAEPEMNQPSLVAAPVMPEDDGPDLLAGLETELDRQAEMGKSPRPEPPAAPHPEPAELPEIANPVPLPEVPAIEPEKPNDEPMLEPKEEPTGQATDAPIATTPEPGPVSAPAPTEAADPASTAEAPASTVPDDEAEKKNEQTTADAPAPAAADA</sequence>
<name>E3QPC0_COLGM</name>
<evidence type="ECO:0008006" key="4">
    <source>
        <dbReference type="Google" id="ProtNLM"/>
    </source>
</evidence>
<feature type="compositionally biased region" description="Pro residues" evidence="1">
    <location>
        <begin position="575"/>
        <end position="585"/>
    </location>
</feature>
<dbReference type="AlphaFoldDB" id="E3QPC0"/>
<feature type="region of interest" description="Disordered" evidence="1">
    <location>
        <begin position="80"/>
        <end position="111"/>
    </location>
</feature>
<evidence type="ECO:0000313" key="2">
    <source>
        <dbReference type="EMBL" id="EFQ32708.1"/>
    </source>
</evidence>
<dbReference type="VEuPathDB" id="FungiDB:GLRG_07852"/>
<protein>
    <recommendedName>
        <fullName evidence="4">Apopolysialoglycoprotein</fullName>
    </recommendedName>
</protein>
<feature type="compositionally biased region" description="Basic and acidic residues" evidence="1">
    <location>
        <begin position="97"/>
        <end position="109"/>
    </location>
</feature>
<feature type="region of interest" description="Disordered" evidence="1">
    <location>
        <begin position="125"/>
        <end position="154"/>
    </location>
</feature>
<dbReference type="Proteomes" id="UP000008782">
    <property type="component" value="Unassembled WGS sequence"/>
</dbReference>
<feature type="compositionally biased region" description="Low complexity" evidence="1">
    <location>
        <begin position="843"/>
        <end position="853"/>
    </location>
</feature>
<feature type="compositionally biased region" description="Low complexity" evidence="1">
    <location>
        <begin position="241"/>
        <end position="257"/>
    </location>
</feature>
<feature type="compositionally biased region" description="Basic and acidic residues" evidence="1">
    <location>
        <begin position="731"/>
        <end position="743"/>
    </location>
</feature>
<feature type="compositionally biased region" description="Low complexity" evidence="1">
    <location>
        <begin position="810"/>
        <end position="828"/>
    </location>
</feature>
<reference evidence="3" key="1">
    <citation type="journal article" date="2012" name="Nat. Genet.">
        <title>Lifestyle transitions in plant pathogenic Colletotrichum fungi deciphered by genome and transcriptome analyses.</title>
        <authorList>
            <person name="O'Connell R.J."/>
            <person name="Thon M.R."/>
            <person name="Hacquard S."/>
            <person name="Amyotte S.G."/>
            <person name="Kleemann J."/>
            <person name="Torres M.F."/>
            <person name="Damm U."/>
            <person name="Buiate E.A."/>
            <person name="Epstein L."/>
            <person name="Alkan N."/>
            <person name="Altmueller J."/>
            <person name="Alvarado-Balderrama L."/>
            <person name="Bauser C.A."/>
            <person name="Becker C."/>
            <person name="Birren B.W."/>
            <person name="Chen Z."/>
            <person name="Choi J."/>
            <person name="Crouch J.A."/>
            <person name="Duvick J.P."/>
            <person name="Farman M.A."/>
            <person name="Gan P."/>
            <person name="Heiman D."/>
            <person name="Henrissat B."/>
            <person name="Howard R.J."/>
            <person name="Kabbage M."/>
            <person name="Koch C."/>
            <person name="Kracher B."/>
            <person name="Kubo Y."/>
            <person name="Law A.D."/>
            <person name="Lebrun M.-H."/>
            <person name="Lee Y.-H."/>
            <person name="Miyara I."/>
            <person name="Moore N."/>
            <person name="Neumann U."/>
            <person name="Nordstroem K."/>
            <person name="Panaccione D.G."/>
            <person name="Panstruga R."/>
            <person name="Place M."/>
            <person name="Proctor R.H."/>
            <person name="Prusky D."/>
            <person name="Rech G."/>
            <person name="Reinhardt R."/>
            <person name="Rollins J.A."/>
            <person name="Rounsley S."/>
            <person name="Schardl C.L."/>
            <person name="Schwartz D.C."/>
            <person name="Shenoy N."/>
            <person name="Shirasu K."/>
            <person name="Sikhakolli U.R."/>
            <person name="Stueber K."/>
            <person name="Sukno S.A."/>
            <person name="Sweigard J.A."/>
            <person name="Takano Y."/>
            <person name="Takahara H."/>
            <person name="Trail F."/>
            <person name="van der Does H.C."/>
            <person name="Voll L.M."/>
            <person name="Will I."/>
            <person name="Young S."/>
            <person name="Zeng Q."/>
            <person name="Zhang J."/>
            <person name="Zhou S."/>
            <person name="Dickman M.B."/>
            <person name="Schulze-Lefert P."/>
            <person name="Ver Loren van Themaat E."/>
            <person name="Ma L.-J."/>
            <person name="Vaillancourt L.J."/>
        </authorList>
    </citation>
    <scope>NUCLEOTIDE SEQUENCE [LARGE SCALE GENOMIC DNA]</scope>
    <source>
        <strain evidence="3">M1.001 / M2 / FGSC 10212</strain>
    </source>
</reference>
<feature type="compositionally biased region" description="Pro residues" evidence="1">
    <location>
        <begin position="349"/>
        <end position="359"/>
    </location>
</feature>
<gene>
    <name evidence="2" type="ORF">GLRG_07852</name>
</gene>
<feature type="region of interest" description="Disordered" evidence="1">
    <location>
        <begin position="681"/>
        <end position="853"/>
    </location>
</feature>
<dbReference type="GeneID" id="24413217"/>
<dbReference type="STRING" id="645133.E3QPC0"/>
<feature type="compositionally biased region" description="Basic and acidic residues" evidence="1">
    <location>
        <begin position="773"/>
        <end position="789"/>
    </location>
</feature>
<feature type="region of interest" description="Disordered" evidence="1">
    <location>
        <begin position="196"/>
        <end position="471"/>
    </location>
</feature>
<dbReference type="HOGENOM" id="CLU_011402_0_0_1"/>